<feature type="transmembrane region" description="Helical" evidence="1">
    <location>
        <begin position="267"/>
        <end position="290"/>
    </location>
</feature>
<reference evidence="3 4" key="1">
    <citation type="submission" date="2023-02" db="EMBL/GenBank/DDBJ databases">
        <title>Bacterial whole genome sequence for Curvibacter sp. HBC28.</title>
        <authorList>
            <person name="Le V."/>
            <person name="Ko S.-R."/>
            <person name="Ahn C.-Y."/>
            <person name="Oh H.-M."/>
        </authorList>
    </citation>
    <scope>NUCLEOTIDE SEQUENCE [LARGE SCALE GENOMIC DNA]</scope>
    <source>
        <strain evidence="3 4">HBC28</strain>
    </source>
</reference>
<dbReference type="Proteomes" id="UP001528672">
    <property type="component" value="Unassembled WGS sequence"/>
</dbReference>
<evidence type="ECO:0000313" key="4">
    <source>
        <dbReference type="Proteomes" id="UP001528672"/>
    </source>
</evidence>
<sequence>MPAQAQGVTLPSRAGPRHRSARLADNLRMADRTDSTPSISCVMPAYNEAGNLGRFVPQVLAALKTLSPQVEVVIINDGSRDQTAAAAIELTRQHPEVVLLDLSRNFGKEAALTAGMEAARGEVVVLMDSDGQHPVELIGQMLARWRQGMDVVYAVRKTRDDQTRLHAKLAGVFYWLVNHNNRVKIPPNAGDFRLMDRAVVAAIKSLPERNRFMKGLYAWVGFNSTALEYEPLPRTDGQSSFGLRGAASLALTGLVAFSSVPLRTLALLGLLISLASLSYGLWVVISYFVYGIDVPGYATLAAGMMLLSGIQILSIGVLAEYIGRIYEEVKRRPTYLLKGRHGQGLPPAGPEA</sequence>
<dbReference type="SUPFAM" id="SSF53448">
    <property type="entry name" value="Nucleotide-diphospho-sugar transferases"/>
    <property type="match status" value="1"/>
</dbReference>
<evidence type="ECO:0000259" key="2">
    <source>
        <dbReference type="Pfam" id="PF00535"/>
    </source>
</evidence>
<keyword evidence="4" id="KW-1185">Reference proteome</keyword>
<name>A0ABT5MCD3_9BURK</name>
<feature type="domain" description="Glycosyltransferase 2-like" evidence="2">
    <location>
        <begin position="40"/>
        <end position="200"/>
    </location>
</feature>
<dbReference type="Pfam" id="PF00535">
    <property type="entry name" value="Glycos_transf_2"/>
    <property type="match status" value="1"/>
</dbReference>
<accession>A0ABT5MCD3</accession>
<comment type="caution">
    <text evidence="3">The sequence shown here is derived from an EMBL/GenBank/DDBJ whole genome shotgun (WGS) entry which is preliminary data.</text>
</comment>
<dbReference type="RefSeq" id="WP_273925167.1">
    <property type="nucleotide sequence ID" value="NZ_JAQSIO010000001.1"/>
</dbReference>
<dbReference type="PANTHER" id="PTHR48090">
    <property type="entry name" value="UNDECAPRENYL-PHOSPHATE 4-DEOXY-4-FORMAMIDO-L-ARABINOSE TRANSFERASE-RELATED"/>
    <property type="match status" value="1"/>
</dbReference>
<organism evidence="3 4">
    <name type="scientific">Curvibacter microcysteis</name>
    <dbReference type="NCBI Taxonomy" id="3026419"/>
    <lineage>
        <taxon>Bacteria</taxon>
        <taxon>Pseudomonadati</taxon>
        <taxon>Pseudomonadota</taxon>
        <taxon>Betaproteobacteria</taxon>
        <taxon>Burkholderiales</taxon>
        <taxon>Comamonadaceae</taxon>
        <taxon>Curvibacter</taxon>
    </lineage>
</organism>
<feature type="transmembrane region" description="Helical" evidence="1">
    <location>
        <begin position="296"/>
        <end position="322"/>
    </location>
</feature>
<dbReference type="EMBL" id="JAQSIO010000001">
    <property type="protein sequence ID" value="MDD0813649.1"/>
    <property type="molecule type" value="Genomic_DNA"/>
</dbReference>
<keyword evidence="1" id="KW-0472">Membrane</keyword>
<dbReference type="InterPro" id="IPR029044">
    <property type="entry name" value="Nucleotide-diphossugar_trans"/>
</dbReference>
<dbReference type="InterPro" id="IPR001173">
    <property type="entry name" value="Glyco_trans_2-like"/>
</dbReference>
<feature type="transmembrane region" description="Helical" evidence="1">
    <location>
        <begin position="241"/>
        <end position="260"/>
    </location>
</feature>
<dbReference type="CDD" id="cd04187">
    <property type="entry name" value="DPM1_like_bac"/>
    <property type="match status" value="1"/>
</dbReference>
<dbReference type="PANTHER" id="PTHR48090:SF8">
    <property type="entry name" value="GLYCOSYLTRANSFERASE CSBB-RELATED"/>
    <property type="match status" value="1"/>
</dbReference>
<evidence type="ECO:0000256" key="1">
    <source>
        <dbReference type="SAM" id="Phobius"/>
    </source>
</evidence>
<keyword evidence="1" id="KW-1133">Transmembrane helix</keyword>
<evidence type="ECO:0000313" key="3">
    <source>
        <dbReference type="EMBL" id="MDD0813649.1"/>
    </source>
</evidence>
<gene>
    <name evidence="3" type="ORF">PSQ39_03315</name>
</gene>
<proteinExistence type="predicted"/>
<keyword evidence="1" id="KW-0812">Transmembrane</keyword>
<protein>
    <submittedName>
        <fullName evidence="3">Glycosyltransferase family 2 protein</fullName>
    </submittedName>
</protein>
<dbReference type="InterPro" id="IPR050256">
    <property type="entry name" value="Glycosyltransferase_2"/>
</dbReference>
<dbReference type="Gene3D" id="3.90.550.10">
    <property type="entry name" value="Spore Coat Polysaccharide Biosynthesis Protein SpsA, Chain A"/>
    <property type="match status" value="1"/>
</dbReference>